<dbReference type="OrthoDB" id="695631at2759"/>
<dbReference type="EMBL" id="LR721774">
    <property type="protein sequence ID" value="VVV40236.1"/>
    <property type="molecule type" value="Genomic_DNA"/>
</dbReference>
<evidence type="ECO:0000256" key="1">
    <source>
        <dbReference type="SAM" id="MobiDB-lite"/>
    </source>
</evidence>
<dbReference type="InterPro" id="IPR039607">
    <property type="entry name" value="VQ_8/17/18/20/21/25"/>
</dbReference>
<protein>
    <recommendedName>
        <fullName evidence="2">VQ domain-containing protein</fullName>
    </recommendedName>
</protein>
<dbReference type="InterPro" id="IPR008889">
    <property type="entry name" value="VQ"/>
</dbReference>
<evidence type="ECO:0000259" key="2">
    <source>
        <dbReference type="Pfam" id="PF05678"/>
    </source>
</evidence>
<dbReference type="PANTHER" id="PTHR33143:SF6">
    <property type="entry name" value="OS08G0102900 PROTEIN"/>
    <property type="match status" value="1"/>
</dbReference>
<dbReference type="AlphaFoldDB" id="A0A5K0VGG5"/>
<evidence type="ECO:0000313" key="3">
    <source>
        <dbReference type="EMBL" id="VVV40236.1"/>
    </source>
</evidence>
<proteinExistence type="predicted"/>
<accession>A0A5K0VGG5</accession>
<feature type="domain" description="VQ" evidence="2">
    <location>
        <begin position="60"/>
        <end position="82"/>
    </location>
</feature>
<dbReference type="Pfam" id="PF05678">
    <property type="entry name" value="VQ"/>
    <property type="match status" value="1"/>
</dbReference>
<feature type="compositionally biased region" description="Low complexity" evidence="1">
    <location>
        <begin position="1"/>
        <end position="12"/>
    </location>
</feature>
<name>A0A5K0VGG5_9MAGN</name>
<gene>
    <name evidence="3" type="ORF">NYM_LOCUS1053</name>
</gene>
<sequence>MPSSSPSSRSEPQAQGVAPRKLELQGPRPAPLKVSKDSHGIRKPPMPPKHRSPVIIYLRSPKIIHTKAHEFMALVQRLTGKSPRAASPNASLPPLVPSVPAAARTTPVTAMAPAAYSPLFAPSPLDHGAQLGMDVSREQVMDLEKFLSDDIIIDSKPMMHPNGILSPPPSFLSQPSPSFFLPSPKTSLQSPNLFELSPLLYTPSHRDALFLSPFQRSIGSTPLSSGHASSFMESFTLSDLFRLQ</sequence>
<dbReference type="Gramene" id="NC1G0105920.1">
    <property type="protein sequence ID" value="NC1G0105920.1:cds"/>
    <property type="gene ID" value="NC1G0105920"/>
</dbReference>
<feature type="region of interest" description="Disordered" evidence="1">
    <location>
        <begin position="1"/>
        <end position="52"/>
    </location>
</feature>
<dbReference type="GO" id="GO:0005634">
    <property type="term" value="C:nucleus"/>
    <property type="evidence" value="ECO:0007669"/>
    <property type="project" value="TreeGrafter"/>
</dbReference>
<dbReference type="PANTHER" id="PTHR33143">
    <property type="entry name" value="F16F4.1 PROTEIN-RELATED"/>
    <property type="match status" value="1"/>
</dbReference>
<organism evidence="3">
    <name type="scientific">Nymphaea colorata</name>
    <name type="common">pocket water lily</name>
    <dbReference type="NCBI Taxonomy" id="210225"/>
    <lineage>
        <taxon>Eukaryota</taxon>
        <taxon>Viridiplantae</taxon>
        <taxon>Streptophyta</taxon>
        <taxon>Embryophyta</taxon>
        <taxon>Tracheophyta</taxon>
        <taxon>Spermatophyta</taxon>
        <taxon>Magnoliopsida</taxon>
        <taxon>Nymphaeales</taxon>
        <taxon>Nymphaeaceae</taxon>
        <taxon>Nymphaea</taxon>
    </lineage>
</organism>
<reference evidence="3" key="1">
    <citation type="submission" date="2019-09" db="EMBL/GenBank/DDBJ databases">
        <authorList>
            <person name="Zhang L."/>
        </authorList>
    </citation>
    <scope>NUCLEOTIDE SEQUENCE</scope>
</reference>